<name>A0A8I2ZEG0_VERLO</name>
<sequence length="69" mass="6872">MFQKAARGAVESAKGGEAGLELAGVAVGCSILPPHDLGVSGLVNRVVVSSNGNRSTSTTSRARSETTSA</sequence>
<evidence type="ECO:0000313" key="3">
    <source>
        <dbReference type="Proteomes" id="UP000689129"/>
    </source>
</evidence>
<accession>A0A8I2ZEG0</accession>
<comment type="caution">
    <text evidence="2">The sequence shown here is derived from an EMBL/GenBank/DDBJ whole genome shotgun (WGS) entry which is preliminary data.</text>
</comment>
<feature type="region of interest" description="Disordered" evidence="1">
    <location>
        <begin position="48"/>
        <end position="69"/>
    </location>
</feature>
<evidence type="ECO:0000256" key="1">
    <source>
        <dbReference type="SAM" id="MobiDB-lite"/>
    </source>
</evidence>
<dbReference type="AlphaFoldDB" id="A0A8I2ZEG0"/>
<organism evidence="2 3">
    <name type="scientific">Verticillium longisporum</name>
    <name type="common">Verticillium dahliae var. longisporum</name>
    <dbReference type="NCBI Taxonomy" id="100787"/>
    <lineage>
        <taxon>Eukaryota</taxon>
        <taxon>Fungi</taxon>
        <taxon>Dikarya</taxon>
        <taxon>Ascomycota</taxon>
        <taxon>Pezizomycotina</taxon>
        <taxon>Sordariomycetes</taxon>
        <taxon>Hypocreomycetidae</taxon>
        <taxon>Glomerellales</taxon>
        <taxon>Plectosphaerellaceae</taxon>
        <taxon>Verticillium</taxon>
    </lineage>
</organism>
<dbReference type="Proteomes" id="UP000689129">
    <property type="component" value="Unassembled WGS sequence"/>
</dbReference>
<reference evidence="2" key="1">
    <citation type="journal article" date="2021" name="Mol. Plant Pathol.">
        <title>A 20-kb lineage-specific genomic region tames virulence in pathogenic amphidiploid Verticillium longisporum.</title>
        <authorList>
            <person name="Harting R."/>
            <person name="Starke J."/>
            <person name="Kusch H."/>
            <person name="Poggeler S."/>
            <person name="Maurus I."/>
            <person name="Schluter R."/>
            <person name="Landesfeind M."/>
            <person name="Bulla I."/>
            <person name="Nowrousian M."/>
            <person name="de Jonge R."/>
            <person name="Stahlhut G."/>
            <person name="Hoff K.J."/>
            <person name="Asshauer K.P."/>
            <person name="Thurmer A."/>
            <person name="Stanke M."/>
            <person name="Daniel R."/>
            <person name="Morgenstern B."/>
            <person name="Thomma B.P.H.J."/>
            <person name="Kronstad J.W."/>
            <person name="Braus-Stromeyer S.A."/>
            <person name="Braus G.H."/>
        </authorList>
    </citation>
    <scope>NUCLEOTIDE SEQUENCE</scope>
    <source>
        <strain evidence="2">Vl32</strain>
    </source>
</reference>
<proteinExistence type="predicted"/>
<evidence type="ECO:0000313" key="2">
    <source>
        <dbReference type="EMBL" id="KAG7127619.1"/>
    </source>
</evidence>
<dbReference type="EMBL" id="JAEMWZ010000288">
    <property type="protein sequence ID" value="KAG7127619.1"/>
    <property type="molecule type" value="Genomic_DNA"/>
</dbReference>
<gene>
    <name evidence="2" type="ORF">HYQ45_012502</name>
</gene>
<protein>
    <submittedName>
        <fullName evidence="2">Uncharacterized protein</fullName>
    </submittedName>
</protein>